<feature type="domain" description="Fibronectin type-III" evidence="1">
    <location>
        <begin position="997"/>
        <end position="1091"/>
    </location>
</feature>
<feature type="non-terminal residue" evidence="2">
    <location>
        <position position="1403"/>
    </location>
</feature>
<dbReference type="Gene3D" id="2.60.40.10">
    <property type="entry name" value="Immunoglobulins"/>
    <property type="match status" value="3"/>
</dbReference>
<gene>
    <name evidence="2" type="ORF">LCGC14_1408150</name>
</gene>
<evidence type="ECO:0000259" key="1">
    <source>
        <dbReference type="PROSITE" id="PS50853"/>
    </source>
</evidence>
<sequence>GAIGGNGASDIGLRFDAGEGNKADWYSFDWDAELLESDQNIEFKIRTADTLAGLAISAYVGYDGTDKTWFNLNNKAIHSSVADSRYAEIFVKLKSNTGIKSPTLHELRLNYRDYKVDTKITSLDQKQPNGITSVPLGKEASGNSMVLEASGIEEWAYATDLRAQFEVKRVSEAFDGNDLENGNTTIDGGKSIVVVGNMYDSSYHWRARVVDAQGRKSQWLNFGGNSEGSPPTIKADSDFYVKTIKAFIAESPLDELLKAPYGLRVALASANMGEKGVSIEWLAPPAEEAHHYNIYRGYYTITEVNRSGAMLLTSTTSTKHVDADKTKVGGRRYYYQVSAVDENGIESPFSVNALNEKVTMPSEAATWTSKGDFENNSSTTGNTVTINKLDTGISPGNVMLANERNLGTAAEGDLVVDGTTASYSTDGIKYDASNPFVIDGIHNYRNVVLQNNAVVTHSSASGGMDIFATGTFTIDSSSKIEVSGKGYAAQSGPGAVTGGGLLWARGAGHGGTGGRGVSRYGSDASGGPSYGVYDGSDSMQMGSGAKQAGGGRVKIVAKIVNINGQIQANGLEGRASGSGGGGGASGGGVMIISPLVNINGILSAAGGGGGASDPVSGSINRTGKPGLNGAGGNGANTGNNGGLVGAPPGNGGAANWCCGAGGYSAGGGGWGYSSIWVSEGGGGGAAGRIAIKYGQYNNALVNPSKDAAGTDISATSSFGDDGYAESIGGLVGPWAYYMNDVDTATSGTIGGTGSGEVGLQLDAGRKADWQSLEWSSEPLFAGQDIEFQIRTSDTLAGLDGANYVGADGTSNTWFNADNKDIPASVADSRFAEVSVKLSTNTGMSLILRDVTLSYDVAKAPIEELVQSKTSGANTQVPVGGAISQNKIRLEARGIRTPVASGDVYAEFELKPVTNAFDGKNLIRGSSVNSNIVNSTSFAEVGDLSMSVGYHWRARIIDAADNWTSDWKYFGKNSDGELPAIYADPDFYVNNNDIGPTTPGKPYTLSPTASNRPTWTWSASKDQLSGSKGYFAYLGTTPGGTDIVNAAFVTGSIFTYASDLPDGDYYLKVRAVSNAGNFSDYSENGKVTINSGFVDPLIISPYGLNVFLDGQRQINLNWKEPILGTVDHYNVYRYWKRIDNSNKKAAELIAQVDDTKFTDISAGNQTSYYYQVTAVNRSESGVSTIVLNDFYSGLNNKAVWTTDEDFKRNESTTMAQNETTRTYVSVGAGDVRISSDVNIGTGADGEYILEATKTIKEIYEIDFGYGAGNYDPATGAIPNFKNLTITNTGVLTTTPLVQVSFQVSDTLKIDINGSIDVSGMGYAGGADAGGYSPGNGKPTRAGSGSGPGGGTGGSWYWGNAGGGGGAGYGAQGGNGRGAYPAPGGSVYGALPEYPTFGSGGGGGY</sequence>
<evidence type="ECO:0000313" key="2">
    <source>
        <dbReference type="EMBL" id="KKM73665.1"/>
    </source>
</evidence>
<accession>A0A0F9MAC1</accession>
<dbReference type="InterPro" id="IPR003961">
    <property type="entry name" value="FN3_dom"/>
</dbReference>
<dbReference type="InterPro" id="IPR013783">
    <property type="entry name" value="Ig-like_fold"/>
</dbReference>
<reference evidence="2" key="1">
    <citation type="journal article" date="2015" name="Nature">
        <title>Complex archaea that bridge the gap between prokaryotes and eukaryotes.</title>
        <authorList>
            <person name="Spang A."/>
            <person name="Saw J.H."/>
            <person name="Jorgensen S.L."/>
            <person name="Zaremba-Niedzwiedzka K."/>
            <person name="Martijn J."/>
            <person name="Lind A.E."/>
            <person name="van Eijk R."/>
            <person name="Schleper C."/>
            <person name="Guy L."/>
            <person name="Ettema T.J."/>
        </authorList>
    </citation>
    <scope>NUCLEOTIDE SEQUENCE</scope>
</reference>
<dbReference type="InterPro" id="IPR036116">
    <property type="entry name" value="FN3_sf"/>
</dbReference>
<dbReference type="CDD" id="cd00063">
    <property type="entry name" value="FN3"/>
    <property type="match status" value="1"/>
</dbReference>
<dbReference type="EMBL" id="LAZR01009267">
    <property type="protein sequence ID" value="KKM73665.1"/>
    <property type="molecule type" value="Genomic_DNA"/>
</dbReference>
<comment type="caution">
    <text evidence="2">The sequence shown here is derived from an EMBL/GenBank/DDBJ whole genome shotgun (WGS) entry which is preliminary data.</text>
</comment>
<proteinExistence type="predicted"/>
<organism evidence="2">
    <name type="scientific">marine sediment metagenome</name>
    <dbReference type="NCBI Taxonomy" id="412755"/>
    <lineage>
        <taxon>unclassified sequences</taxon>
        <taxon>metagenomes</taxon>
        <taxon>ecological metagenomes</taxon>
    </lineage>
</organism>
<dbReference type="SUPFAM" id="SSF49265">
    <property type="entry name" value="Fibronectin type III"/>
    <property type="match status" value="1"/>
</dbReference>
<protein>
    <recommendedName>
        <fullName evidence="1">Fibronectin type-III domain-containing protein</fullName>
    </recommendedName>
</protein>
<feature type="non-terminal residue" evidence="2">
    <location>
        <position position="1"/>
    </location>
</feature>
<dbReference type="PROSITE" id="PS50853">
    <property type="entry name" value="FN3"/>
    <property type="match status" value="1"/>
</dbReference>
<name>A0A0F9MAC1_9ZZZZ</name>